<reference evidence="1" key="1">
    <citation type="submission" date="2014-11" db="EMBL/GenBank/DDBJ databases">
        <authorList>
            <person name="Amaro Gonzalez C."/>
        </authorList>
    </citation>
    <scope>NUCLEOTIDE SEQUENCE</scope>
</reference>
<reference evidence="1" key="2">
    <citation type="journal article" date="2015" name="Fish Shellfish Immunol.">
        <title>Early steps in the European eel (Anguilla anguilla)-Vibrio vulnificus interaction in the gills: Role of the RtxA13 toxin.</title>
        <authorList>
            <person name="Callol A."/>
            <person name="Pajuelo D."/>
            <person name="Ebbesson L."/>
            <person name="Teles M."/>
            <person name="MacKenzie S."/>
            <person name="Amaro C."/>
        </authorList>
    </citation>
    <scope>NUCLEOTIDE SEQUENCE</scope>
</reference>
<dbReference type="AlphaFoldDB" id="A0A0E9UE87"/>
<sequence>MFLWGKLTSYLDCTGTIDLH</sequence>
<organism evidence="1">
    <name type="scientific">Anguilla anguilla</name>
    <name type="common">European freshwater eel</name>
    <name type="synonym">Muraena anguilla</name>
    <dbReference type="NCBI Taxonomy" id="7936"/>
    <lineage>
        <taxon>Eukaryota</taxon>
        <taxon>Metazoa</taxon>
        <taxon>Chordata</taxon>
        <taxon>Craniata</taxon>
        <taxon>Vertebrata</taxon>
        <taxon>Euteleostomi</taxon>
        <taxon>Actinopterygii</taxon>
        <taxon>Neopterygii</taxon>
        <taxon>Teleostei</taxon>
        <taxon>Anguilliformes</taxon>
        <taxon>Anguillidae</taxon>
        <taxon>Anguilla</taxon>
    </lineage>
</organism>
<evidence type="ECO:0000313" key="1">
    <source>
        <dbReference type="EMBL" id="JAH63228.1"/>
    </source>
</evidence>
<dbReference type="EMBL" id="GBXM01045349">
    <property type="protein sequence ID" value="JAH63228.1"/>
    <property type="molecule type" value="Transcribed_RNA"/>
</dbReference>
<accession>A0A0E9UE87</accession>
<protein>
    <submittedName>
        <fullName evidence="1">Uncharacterized protein</fullName>
    </submittedName>
</protein>
<name>A0A0E9UE87_ANGAN</name>
<proteinExistence type="predicted"/>